<dbReference type="AlphaFoldDB" id="A0A068S738"/>
<dbReference type="Proteomes" id="UP000027586">
    <property type="component" value="Unassembled WGS sequence"/>
</dbReference>
<feature type="compositionally biased region" description="Acidic residues" evidence="1">
    <location>
        <begin position="65"/>
        <end position="81"/>
    </location>
</feature>
<reference evidence="2" key="1">
    <citation type="submission" date="2013-08" db="EMBL/GenBank/DDBJ databases">
        <title>Gene expansion shapes genome architecture in the human pathogen Lichtheimia corymbifera: an evolutionary genomics analysis in the ancient terrestrial Mucorales (Mucoromycotina).</title>
        <authorList>
            <person name="Schwartze V.U."/>
            <person name="Winter S."/>
            <person name="Shelest E."/>
            <person name="Marcet-Houben M."/>
            <person name="Horn F."/>
            <person name="Wehner S."/>
            <person name="Hoffmann K."/>
            <person name="Riege K."/>
            <person name="Sammeth M."/>
            <person name="Nowrousian M."/>
            <person name="Valiante V."/>
            <person name="Linde J."/>
            <person name="Jacobsen I.D."/>
            <person name="Marz M."/>
            <person name="Brakhage A.A."/>
            <person name="Gabaldon T."/>
            <person name="Bocker S."/>
            <person name="Voigt K."/>
        </authorList>
    </citation>
    <scope>NUCLEOTIDE SEQUENCE [LARGE SCALE GENOMIC DNA]</scope>
    <source>
        <strain evidence="2">FSU 9682</strain>
    </source>
</reference>
<evidence type="ECO:0000313" key="3">
    <source>
        <dbReference type="Proteomes" id="UP000027586"/>
    </source>
</evidence>
<comment type="caution">
    <text evidence="2">The sequence shown here is derived from an EMBL/GenBank/DDBJ whole genome shotgun (WGS) entry which is preliminary data.</text>
</comment>
<name>A0A068S738_9FUNG</name>
<accession>A0A068S738</accession>
<protein>
    <submittedName>
        <fullName evidence="2">Uncharacterized protein</fullName>
    </submittedName>
</protein>
<dbReference type="VEuPathDB" id="FungiDB:LCOR_08549.1"/>
<keyword evidence="3" id="KW-1185">Reference proteome</keyword>
<sequence length="81" mass="9235">MLSYDNVMTEYSESDYDVDVLMIKDFRDKKDAVQLTILMVELLARTCINNQAQQHSSRMGVVVGDDNDDREDDADDDNVDA</sequence>
<feature type="region of interest" description="Disordered" evidence="1">
    <location>
        <begin position="52"/>
        <end position="81"/>
    </location>
</feature>
<evidence type="ECO:0000313" key="2">
    <source>
        <dbReference type="EMBL" id="CDH57637.1"/>
    </source>
</evidence>
<gene>
    <name evidence="2" type="ORF">LCOR_08549.1</name>
</gene>
<proteinExistence type="predicted"/>
<dbReference type="EMBL" id="CBTN010000048">
    <property type="protein sequence ID" value="CDH57637.1"/>
    <property type="molecule type" value="Genomic_DNA"/>
</dbReference>
<organism evidence="2 3">
    <name type="scientific">Lichtheimia corymbifera JMRC:FSU:9682</name>
    <dbReference type="NCBI Taxonomy" id="1263082"/>
    <lineage>
        <taxon>Eukaryota</taxon>
        <taxon>Fungi</taxon>
        <taxon>Fungi incertae sedis</taxon>
        <taxon>Mucoromycota</taxon>
        <taxon>Mucoromycotina</taxon>
        <taxon>Mucoromycetes</taxon>
        <taxon>Mucorales</taxon>
        <taxon>Lichtheimiaceae</taxon>
        <taxon>Lichtheimia</taxon>
    </lineage>
</organism>
<evidence type="ECO:0000256" key="1">
    <source>
        <dbReference type="SAM" id="MobiDB-lite"/>
    </source>
</evidence>